<evidence type="ECO:0000256" key="4">
    <source>
        <dbReference type="ARBA" id="ARBA00022729"/>
    </source>
</evidence>
<feature type="chain" id="PRO_5001515149" evidence="7">
    <location>
        <begin position="17"/>
        <end position="197"/>
    </location>
</feature>
<dbReference type="InterPro" id="IPR012674">
    <property type="entry name" value="Calycin"/>
</dbReference>
<evidence type="ECO:0000256" key="3">
    <source>
        <dbReference type="ARBA" id="ARBA00022656"/>
    </source>
</evidence>
<feature type="signal peptide" evidence="7">
    <location>
        <begin position="1"/>
        <end position="16"/>
    </location>
</feature>
<evidence type="ECO:0000256" key="5">
    <source>
        <dbReference type="ARBA" id="ARBA00023240"/>
    </source>
</evidence>
<dbReference type="AlphaFoldDB" id="A0A023FAX3"/>
<dbReference type="GO" id="GO:0090729">
    <property type="term" value="F:toxin activity"/>
    <property type="evidence" value="ECO:0007669"/>
    <property type="project" value="UniProtKB-KW"/>
</dbReference>
<keyword evidence="3" id="KW-0800">Toxin</keyword>
<name>A0A023FAX3_TRIIF</name>
<evidence type="ECO:0000313" key="8">
    <source>
        <dbReference type="EMBL" id="JAC18627.1"/>
    </source>
</evidence>
<organism evidence="8">
    <name type="scientific">Triatoma infestans</name>
    <name type="common">Assassin bug</name>
    <dbReference type="NCBI Taxonomy" id="30076"/>
    <lineage>
        <taxon>Eukaryota</taxon>
        <taxon>Metazoa</taxon>
        <taxon>Ecdysozoa</taxon>
        <taxon>Arthropoda</taxon>
        <taxon>Hexapoda</taxon>
        <taxon>Insecta</taxon>
        <taxon>Pterygota</taxon>
        <taxon>Neoptera</taxon>
        <taxon>Paraneoptera</taxon>
        <taxon>Hemiptera</taxon>
        <taxon>Heteroptera</taxon>
        <taxon>Panheteroptera</taxon>
        <taxon>Cimicomorpha</taxon>
        <taxon>Reduviidae</taxon>
        <taxon>Triatominae</taxon>
        <taxon>Triatoma</taxon>
    </lineage>
</organism>
<dbReference type="Pfam" id="PF03973">
    <property type="entry name" value="Triabin"/>
    <property type="match status" value="1"/>
</dbReference>
<dbReference type="SUPFAM" id="SSF50814">
    <property type="entry name" value="Lipocalins"/>
    <property type="match status" value="1"/>
</dbReference>
<keyword evidence="4 7" id="KW-0732">Signal</keyword>
<proteinExistence type="evidence at transcript level"/>
<reference evidence="8" key="1">
    <citation type="journal article" date="2014" name="PLoS Negl. Trop. Dis.">
        <title>An updated insight into the Sialotranscriptome of Triatoma infestans: developmental stage and geographic variations.</title>
        <authorList>
            <person name="Schwarz A."/>
            <person name="Medrano-Mercado N."/>
            <person name="Schaub G.A."/>
            <person name="Struchiner C.J."/>
            <person name="Bargues M.D."/>
            <person name="Levy M.Z."/>
            <person name="Ribeiro J.M."/>
        </authorList>
    </citation>
    <scope>NUCLEOTIDE SEQUENCE</scope>
    <source>
        <strain evidence="8">Chile</strain>
        <tissue evidence="8">Salivary glands</tissue>
    </source>
</reference>
<keyword evidence="2" id="KW-0964">Secreted</keyword>
<evidence type="ECO:0000256" key="1">
    <source>
        <dbReference type="ARBA" id="ARBA00004613"/>
    </source>
</evidence>
<sequence>MKTIITLIFFGVLTYASEEKQKIQYGQSNCQGYRSMQNFTQTQFFQGIWSLTHSTPSTRVTASTICRDYEVTVHQNGTIQVTYGYNENECGNHYDVHCNGTENSDTKGVFNFDCHLYNGMEESQNTHIDVAFLATDYDNYCVVYRCVKIDGNFVEDNVFILYRPDKTNEDYAKTLAEHYGLTIDNFISRKNASCTSR</sequence>
<comment type="subcellular location">
    <subcellularLocation>
        <location evidence="1">Secreted</location>
    </subcellularLocation>
</comment>
<dbReference type="CDD" id="cd19423">
    <property type="entry name" value="lipocalin_LTBP1-like"/>
    <property type="match status" value="1"/>
</dbReference>
<dbReference type="InterPro" id="IPR005657">
    <property type="entry name" value="Triabi/Procalin"/>
</dbReference>
<protein>
    <submittedName>
        <fullName evidence="8">Putative triatin-like salivary lipocalin</fullName>
    </submittedName>
</protein>
<keyword evidence="5" id="KW-1199">Hemostasis impairing toxin</keyword>
<dbReference type="GO" id="GO:0005576">
    <property type="term" value="C:extracellular region"/>
    <property type="evidence" value="ECO:0007669"/>
    <property type="project" value="UniProtKB-SubCell"/>
</dbReference>
<evidence type="ECO:0000256" key="2">
    <source>
        <dbReference type="ARBA" id="ARBA00022525"/>
    </source>
</evidence>
<comment type="similarity">
    <text evidence="6">Belongs to the calycin superfamily. Triabin family.</text>
</comment>
<dbReference type="Gene3D" id="2.40.128.20">
    <property type="match status" value="1"/>
</dbReference>
<evidence type="ECO:0000256" key="6">
    <source>
        <dbReference type="ARBA" id="ARBA00034121"/>
    </source>
</evidence>
<dbReference type="EMBL" id="GBBI01000085">
    <property type="protein sequence ID" value="JAC18627.1"/>
    <property type="molecule type" value="mRNA"/>
</dbReference>
<dbReference type="GO" id="GO:0030682">
    <property type="term" value="P:symbiont-mediated perturbation of host defenses"/>
    <property type="evidence" value="ECO:0007669"/>
    <property type="project" value="InterPro"/>
</dbReference>
<accession>A0A023FAX3</accession>
<evidence type="ECO:0000256" key="7">
    <source>
        <dbReference type="SAM" id="SignalP"/>
    </source>
</evidence>